<dbReference type="EMBL" id="JAOL01000068">
    <property type="protein sequence ID" value="EUA93027.1"/>
    <property type="molecule type" value="Genomic_DNA"/>
</dbReference>
<sequence length="205" mass="22697">MGAGRFLREHVANIKIVAVEPRHNEKLCGMRNLDEGFVPELYDPTLGPCAARSPPPMPSTASANSHTPRASWQACPRARPYTPHWRSALKLCEQASVPISRSSSPTPRGNTSPPASMNTRHVANCWPHDATMRARKYDANTQNRTIGFLPHIESNEIRQEGEPVSQILKTTPRLAPATVGTTPAAQHEHRELIRKSANPRHHAYS</sequence>
<evidence type="ECO:0000313" key="3">
    <source>
        <dbReference type="Proteomes" id="UP000020681"/>
    </source>
</evidence>
<dbReference type="Proteomes" id="UP000020681">
    <property type="component" value="Unassembled WGS sequence"/>
</dbReference>
<organism evidence="2 3">
    <name type="scientific">Mycobacterium ulcerans str. Harvey</name>
    <dbReference type="NCBI Taxonomy" id="1299332"/>
    <lineage>
        <taxon>Bacteria</taxon>
        <taxon>Bacillati</taxon>
        <taxon>Actinomycetota</taxon>
        <taxon>Actinomycetes</taxon>
        <taxon>Mycobacteriales</taxon>
        <taxon>Mycobacteriaceae</taxon>
        <taxon>Mycobacterium</taxon>
        <taxon>Mycobacterium ulcerans group</taxon>
    </lineage>
</organism>
<reference evidence="2 3" key="1">
    <citation type="submission" date="2014-01" db="EMBL/GenBank/DDBJ databases">
        <authorList>
            <person name="Dobos K."/>
            <person name="Lenaerts A."/>
            <person name="Ordway D."/>
            <person name="DeGroote M.A."/>
            <person name="Parker T."/>
            <person name="Sizemore C."/>
            <person name="Tallon L.J."/>
            <person name="Sadzewicz L.K."/>
            <person name="Sengamalay N."/>
            <person name="Fraser C.M."/>
            <person name="Hine E."/>
            <person name="Shefchek K.A."/>
            <person name="Das S.P."/>
            <person name="Tettelin H."/>
        </authorList>
    </citation>
    <scope>NUCLEOTIDE SEQUENCE [LARGE SCALE GENOMIC DNA]</scope>
    <source>
        <strain evidence="2 3">Harvey</strain>
    </source>
</reference>
<proteinExistence type="predicted"/>
<evidence type="ECO:0000313" key="2">
    <source>
        <dbReference type="EMBL" id="EUA93027.1"/>
    </source>
</evidence>
<keyword evidence="3" id="KW-1185">Reference proteome</keyword>
<accession>A0ABN0R763</accession>
<protein>
    <submittedName>
        <fullName evidence="2">O-phosphoserine sulfhydrylase domain protein</fullName>
    </submittedName>
</protein>
<feature type="region of interest" description="Disordered" evidence="1">
    <location>
        <begin position="97"/>
        <end position="121"/>
    </location>
</feature>
<name>A0ABN0R763_MYCUL</name>
<comment type="caution">
    <text evidence="2">The sequence shown here is derived from an EMBL/GenBank/DDBJ whole genome shotgun (WGS) entry which is preliminary data.</text>
</comment>
<evidence type="ECO:0000256" key="1">
    <source>
        <dbReference type="SAM" id="MobiDB-lite"/>
    </source>
</evidence>
<gene>
    <name evidence="2" type="ORF">I551_0462</name>
</gene>